<evidence type="ECO:0000256" key="1">
    <source>
        <dbReference type="SAM" id="Phobius"/>
    </source>
</evidence>
<sequence>MISLLMMKVRRLKDSLQVLSPGTPAQRQRAGRLAGQLAGLAASGVAYLLLIHWLGRGIPCIFHLLTGYKCPGCGVTHLVLALLRGDIQAAWQANPAILLALPLFVLWWGYDAYCWVRDGWHPPFPERIGYMLVAYFLLFGIWRNVAGW</sequence>
<name>A0A1M6TDI1_SELRU</name>
<proteinExistence type="predicted"/>
<keyword evidence="1" id="KW-0472">Membrane</keyword>
<evidence type="ECO:0000313" key="3">
    <source>
        <dbReference type="Proteomes" id="UP000184263"/>
    </source>
</evidence>
<feature type="transmembrane region" description="Helical" evidence="1">
    <location>
        <begin position="128"/>
        <end position="146"/>
    </location>
</feature>
<evidence type="ECO:0000313" key="2">
    <source>
        <dbReference type="EMBL" id="SHK55057.1"/>
    </source>
</evidence>
<dbReference type="AlphaFoldDB" id="A0A1M6TDI1"/>
<dbReference type="EMBL" id="FRBC01000007">
    <property type="protein sequence ID" value="SHK55057.1"/>
    <property type="molecule type" value="Genomic_DNA"/>
</dbReference>
<dbReference type="Proteomes" id="UP000184263">
    <property type="component" value="Unassembled WGS sequence"/>
</dbReference>
<dbReference type="InterPro" id="IPR021215">
    <property type="entry name" value="DUF2752"/>
</dbReference>
<accession>A0A1M6TDI1</accession>
<gene>
    <name evidence="2" type="ORF">SAMN05216582_10769</name>
</gene>
<dbReference type="Pfam" id="PF10825">
    <property type="entry name" value="DUF2752"/>
    <property type="match status" value="1"/>
</dbReference>
<feature type="transmembrane region" description="Helical" evidence="1">
    <location>
        <begin position="61"/>
        <end position="83"/>
    </location>
</feature>
<feature type="transmembrane region" description="Helical" evidence="1">
    <location>
        <begin position="37"/>
        <end position="55"/>
    </location>
</feature>
<keyword evidence="1" id="KW-1133">Transmembrane helix</keyword>
<organism evidence="2 3">
    <name type="scientific">Selenomonas ruminantium</name>
    <dbReference type="NCBI Taxonomy" id="971"/>
    <lineage>
        <taxon>Bacteria</taxon>
        <taxon>Bacillati</taxon>
        <taxon>Bacillota</taxon>
        <taxon>Negativicutes</taxon>
        <taxon>Selenomonadales</taxon>
        <taxon>Selenomonadaceae</taxon>
        <taxon>Selenomonas</taxon>
    </lineage>
</organism>
<keyword evidence="1" id="KW-0812">Transmembrane</keyword>
<feature type="transmembrane region" description="Helical" evidence="1">
    <location>
        <begin position="90"/>
        <end position="108"/>
    </location>
</feature>
<reference evidence="2 3" key="1">
    <citation type="submission" date="2016-11" db="EMBL/GenBank/DDBJ databases">
        <authorList>
            <person name="Jaros S."/>
            <person name="Januszkiewicz K."/>
            <person name="Wedrychowicz H."/>
        </authorList>
    </citation>
    <scope>NUCLEOTIDE SEQUENCE [LARGE SCALE GENOMIC DNA]</scope>
    <source>
        <strain evidence="2 3">HD4</strain>
    </source>
</reference>
<evidence type="ECO:0008006" key="4">
    <source>
        <dbReference type="Google" id="ProtNLM"/>
    </source>
</evidence>
<protein>
    <recommendedName>
        <fullName evidence="4">DUF2752 domain-containing protein</fullName>
    </recommendedName>
</protein>